<reference evidence="1 2" key="1">
    <citation type="submission" date="2022-05" db="EMBL/GenBank/DDBJ databases">
        <authorList>
            <consortium name="Genoscope - CEA"/>
            <person name="William W."/>
        </authorList>
    </citation>
    <scope>NUCLEOTIDE SEQUENCE [LARGE SCALE GENOMIC DNA]</scope>
</reference>
<organism evidence="1 2">
    <name type="scientific">Pocillopora meandrina</name>
    <dbReference type="NCBI Taxonomy" id="46732"/>
    <lineage>
        <taxon>Eukaryota</taxon>
        <taxon>Metazoa</taxon>
        <taxon>Cnidaria</taxon>
        <taxon>Anthozoa</taxon>
        <taxon>Hexacorallia</taxon>
        <taxon>Scleractinia</taxon>
        <taxon>Astrocoeniina</taxon>
        <taxon>Pocilloporidae</taxon>
        <taxon>Pocillopora</taxon>
    </lineage>
</organism>
<dbReference type="InterPro" id="IPR025051">
    <property type="entry name" value="DUF3990"/>
</dbReference>
<evidence type="ECO:0000313" key="2">
    <source>
        <dbReference type="Proteomes" id="UP001159428"/>
    </source>
</evidence>
<dbReference type="Gene3D" id="3.90.175.10">
    <property type="entry name" value="Diphtheria Toxin, domain 1"/>
    <property type="match status" value="1"/>
</dbReference>
<protein>
    <recommendedName>
        <fullName evidence="3">DUF3990 domain-containing protein</fullName>
    </recommendedName>
</protein>
<keyword evidence="2" id="KW-1185">Reference proteome</keyword>
<evidence type="ECO:0008006" key="3">
    <source>
        <dbReference type="Google" id="ProtNLM"/>
    </source>
</evidence>
<proteinExistence type="predicted"/>
<dbReference type="SUPFAM" id="SSF56399">
    <property type="entry name" value="ADP-ribosylation"/>
    <property type="match status" value="1"/>
</dbReference>
<evidence type="ECO:0000313" key="1">
    <source>
        <dbReference type="EMBL" id="CAH3112022.1"/>
    </source>
</evidence>
<comment type="caution">
    <text evidence="1">The sequence shown here is derived from an EMBL/GenBank/DDBJ whole genome shotgun (WGS) entry which is preliminary data.</text>
</comment>
<name>A0AAU9WI53_9CNID</name>
<dbReference type="Proteomes" id="UP001159428">
    <property type="component" value="Unassembled WGS sequence"/>
</dbReference>
<dbReference type="EMBL" id="CALNXJ010000013">
    <property type="protein sequence ID" value="CAH3112022.1"/>
    <property type="molecule type" value="Genomic_DNA"/>
</dbReference>
<accession>A0AAU9WI53</accession>
<dbReference type="AlphaFoldDB" id="A0AAU9WI53"/>
<sequence>MAAEHETPVSLYFKMTSAVLLRNELKIEYGKDYEETKNRLFAILGWLGRANLGNPFVASCDLASYLKFSVSKYVIHYGPSIFINYSRFPYKADTVNEWFNLPPEDDWPERGEAVKIINVDKCGLARKCYRTQNQVENAFPDSLEDDEFEVFFHGTSHESAEDIIEGGIDLGKGARKRDFSDGDGFYLNKNFDDALRWAEHRSKSSAVLVFRLKKTELRGDDNEKGYDLREPDMKKEWQKVIKTFRNGTLNSKYRKEMNHLYQFIEGPMASISEKNSSSVSHPRQKDDSYQLCVRTQNCVELFDRGLHSVVFSEK</sequence>
<dbReference type="Pfam" id="PF13151">
    <property type="entry name" value="DUF3990"/>
    <property type="match status" value="1"/>
</dbReference>
<gene>
    <name evidence="1" type="ORF">PMEA_00004922</name>
</gene>